<dbReference type="OrthoDB" id="9104267at2"/>
<name>A0A4Q8L4M1_9GAMM</name>
<reference evidence="1 2" key="1">
    <citation type="submission" date="2019-02" db="EMBL/GenBank/DDBJ databases">
        <title>WGS of Pseudoxanthomonas species novum from clinical isolates.</title>
        <authorList>
            <person name="Bernier A.-M."/>
            <person name="Bernard K."/>
            <person name="Vachon A."/>
        </authorList>
    </citation>
    <scope>NUCLEOTIDE SEQUENCE [LARGE SCALE GENOMIC DNA]</scope>
    <source>
        <strain evidence="1 2">NML171200</strain>
    </source>
</reference>
<gene>
    <name evidence="1" type="ORF">EA660_18210</name>
</gene>
<evidence type="ECO:0000313" key="2">
    <source>
        <dbReference type="Proteomes" id="UP000292627"/>
    </source>
</evidence>
<protein>
    <recommendedName>
        <fullName evidence="3">Helix-turn-helix domain-containing protein</fullName>
    </recommendedName>
</protein>
<dbReference type="Proteomes" id="UP000292627">
    <property type="component" value="Unassembled WGS sequence"/>
</dbReference>
<evidence type="ECO:0000313" key="1">
    <source>
        <dbReference type="EMBL" id="TAA20324.1"/>
    </source>
</evidence>
<organism evidence="1 2">
    <name type="scientific">Pseudoxanthomonas winnipegensis</name>
    <dbReference type="NCBI Taxonomy" id="2480810"/>
    <lineage>
        <taxon>Bacteria</taxon>
        <taxon>Pseudomonadati</taxon>
        <taxon>Pseudomonadota</taxon>
        <taxon>Gammaproteobacteria</taxon>
        <taxon>Lysobacterales</taxon>
        <taxon>Lysobacteraceae</taxon>
        <taxon>Pseudoxanthomonas</taxon>
    </lineage>
</organism>
<comment type="caution">
    <text evidence="1">The sequence shown here is derived from an EMBL/GenBank/DDBJ whole genome shotgun (WGS) entry which is preliminary data.</text>
</comment>
<dbReference type="EMBL" id="SHMC01000010">
    <property type="protein sequence ID" value="TAA20324.1"/>
    <property type="molecule type" value="Genomic_DNA"/>
</dbReference>
<accession>A0A4Q8L4M1</accession>
<proteinExistence type="predicted"/>
<sequence length="75" mass="7958">MNANAPAKAPRHPDSALIESLGGAAELARKLGYGPRSGAAQRVQNWKYRGIPEVIRLRRPDIFGPAPTPKGEAAA</sequence>
<evidence type="ECO:0008006" key="3">
    <source>
        <dbReference type="Google" id="ProtNLM"/>
    </source>
</evidence>
<dbReference type="AlphaFoldDB" id="A0A4Q8L4M1"/>